<dbReference type="PANTHER" id="PTHR27004:SF428">
    <property type="entry name" value="OS01G0160600 PROTEIN"/>
    <property type="match status" value="1"/>
</dbReference>
<evidence type="ECO:0000313" key="12">
    <source>
        <dbReference type="Proteomes" id="UP000224567"/>
    </source>
</evidence>
<evidence type="ECO:0000256" key="6">
    <source>
        <dbReference type="ARBA" id="ARBA00022737"/>
    </source>
</evidence>
<dbReference type="Pfam" id="PF00560">
    <property type="entry name" value="LRR_1"/>
    <property type="match status" value="5"/>
</dbReference>
<comment type="similarity">
    <text evidence="2">Belongs to the RLP family.</text>
</comment>
<comment type="subcellular location">
    <subcellularLocation>
        <location evidence="1">Cell membrane</location>
        <topology evidence="1">Single-pass type I membrane protein</topology>
    </subcellularLocation>
</comment>
<dbReference type="GO" id="GO:0005886">
    <property type="term" value="C:plasma membrane"/>
    <property type="evidence" value="ECO:0007669"/>
    <property type="project" value="UniProtKB-SubCell"/>
</dbReference>
<keyword evidence="9" id="KW-0675">Receptor</keyword>
<dbReference type="InterPro" id="IPR001611">
    <property type="entry name" value="Leu-rich_rpt"/>
</dbReference>
<comment type="caution">
    <text evidence="11">The sequence shown here is derived from an EMBL/GenBank/DDBJ whole genome shotgun (WGS) entry which is preliminary data.</text>
</comment>
<evidence type="ECO:0000256" key="7">
    <source>
        <dbReference type="ARBA" id="ARBA00022989"/>
    </source>
</evidence>
<dbReference type="OrthoDB" id="442066at2759"/>
<reference evidence="12" key="2">
    <citation type="journal article" date="2017" name="J. Anim. Genet.">
        <title>Multiple reference genome sequences of hot pepper reveal the massive evolution of plant disease resistance genes by retroduplication.</title>
        <authorList>
            <person name="Kim S."/>
            <person name="Park J."/>
            <person name="Yeom S.-I."/>
            <person name="Kim Y.-M."/>
            <person name="Seo E."/>
            <person name="Kim K.-T."/>
            <person name="Kim M.-S."/>
            <person name="Lee J.M."/>
            <person name="Cheong K."/>
            <person name="Shin H.-S."/>
            <person name="Kim S.-B."/>
            <person name="Han K."/>
            <person name="Lee J."/>
            <person name="Park M."/>
            <person name="Lee H.-A."/>
            <person name="Lee H.-Y."/>
            <person name="Lee Y."/>
            <person name="Oh S."/>
            <person name="Lee J.H."/>
            <person name="Choi E."/>
            <person name="Choi E."/>
            <person name="Lee S.E."/>
            <person name="Jeon J."/>
            <person name="Kim H."/>
            <person name="Choi G."/>
            <person name="Song H."/>
            <person name="Lee J."/>
            <person name="Lee S.-C."/>
            <person name="Kwon J.-K."/>
            <person name="Lee H.-Y."/>
            <person name="Koo N."/>
            <person name="Hong Y."/>
            <person name="Kim R.W."/>
            <person name="Kang W.-H."/>
            <person name="Huh J.H."/>
            <person name="Kang B.-C."/>
            <person name="Yang T.-J."/>
            <person name="Lee Y.-H."/>
            <person name="Bennetzen J.L."/>
            <person name="Choi D."/>
        </authorList>
    </citation>
    <scope>NUCLEOTIDE SEQUENCE [LARGE SCALE GENOMIC DNA]</scope>
    <source>
        <strain evidence="12">cv. PBC81</strain>
    </source>
</reference>
<evidence type="ECO:0000256" key="3">
    <source>
        <dbReference type="ARBA" id="ARBA00022475"/>
    </source>
</evidence>
<evidence type="ECO:0000256" key="9">
    <source>
        <dbReference type="ARBA" id="ARBA00023170"/>
    </source>
</evidence>
<sequence>MLTSVDSIPLQYVDTIDLRSNLLQGSLPIPPNSTTYFFISENNLSEEIAWSICNLTSLGILDLGRREIPQCLGNITALEVLDMRHNNLSGNITTTFISGSSLRSLNLQVLDLGDNHLIDTFPCAILPKLRIIDLSCNAFLGNLPTSLFQHLKAMRTIDPSIEAPSYYEARYYQDSVTVATKRLEREIVRILYLYTVIDLSSNKFGGQIPSIMGNFIALHILNLSHNGLRGHIPPSFGDLSSIESLMLYGITEEGTIDVARMVMLGMYHFQRLTILILPHRQWHIFLIELDAISGV</sequence>
<evidence type="ECO:0000256" key="1">
    <source>
        <dbReference type="ARBA" id="ARBA00004251"/>
    </source>
</evidence>
<evidence type="ECO:0000256" key="8">
    <source>
        <dbReference type="ARBA" id="ARBA00023136"/>
    </source>
</evidence>
<proteinExistence type="inferred from homology"/>
<keyword evidence="8" id="KW-0472">Membrane</keyword>
<dbReference type="AlphaFoldDB" id="A0A2G2VRV0"/>
<keyword evidence="12" id="KW-1185">Reference proteome</keyword>
<evidence type="ECO:0000313" key="11">
    <source>
        <dbReference type="EMBL" id="PHT35700.1"/>
    </source>
</evidence>
<evidence type="ECO:0000256" key="4">
    <source>
        <dbReference type="ARBA" id="ARBA00022614"/>
    </source>
</evidence>
<keyword evidence="10" id="KW-0325">Glycoprotein</keyword>
<protein>
    <submittedName>
        <fullName evidence="11">Uncharacterized protein</fullName>
    </submittedName>
</protein>
<keyword evidence="3" id="KW-1003">Cell membrane</keyword>
<evidence type="ECO:0000256" key="2">
    <source>
        <dbReference type="ARBA" id="ARBA00009592"/>
    </source>
</evidence>
<gene>
    <name evidence="11" type="ORF">CQW23_23400</name>
</gene>
<keyword evidence="5" id="KW-0812">Transmembrane</keyword>
<organism evidence="11 12">
    <name type="scientific">Capsicum baccatum</name>
    <name type="common">Peruvian pepper</name>
    <dbReference type="NCBI Taxonomy" id="33114"/>
    <lineage>
        <taxon>Eukaryota</taxon>
        <taxon>Viridiplantae</taxon>
        <taxon>Streptophyta</taxon>
        <taxon>Embryophyta</taxon>
        <taxon>Tracheophyta</taxon>
        <taxon>Spermatophyta</taxon>
        <taxon>Magnoliopsida</taxon>
        <taxon>eudicotyledons</taxon>
        <taxon>Gunneridae</taxon>
        <taxon>Pentapetalae</taxon>
        <taxon>asterids</taxon>
        <taxon>lamiids</taxon>
        <taxon>Solanales</taxon>
        <taxon>Solanaceae</taxon>
        <taxon>Solanoideae</taxon>
        <taxon>Capsiceae</taxon>
        <taxon>Capsicum</taxon>
    </lineage>
</organism>
<name>A0A2G2VRV0_CAPBA</name>
<dbReference type="Gene3D" id="3.80.10.10">
    <property type="entry name" value="Ribonuclease Inhibitor"/>
    <property type="match status" value="1"/>
</dbReference>
<dbReference type="STRING" id="33114.A0A2G2VRV0"/>
<evidence type="ECO:0000256" key="10">
    <source>
        <dbReference type="ARBA" id="ARBA00023180"/>
    </source>
</evidence>
<dbReference type="InterPro" id="IPR032675">
    <property type="entry name" value="LRR_dom_sf"/>
</dbReference>
<dbReference type="Proteomes" id="UP000224567">
    <property type="component" value="Unassembled WGS sequence"/>
</dbReference>
<reference evidence="11 12" key="1">
    <citation type="journal article" date="2017" name="Genome Biol.">
        <title>New reference genome sequences of hot pepper reveal the massive evolution of plant disease-resistance genes by retroduplication.</title>
        <authorList>
            <person name="Kim S."/>
            <person name="Park J."/>
            <person name="Yeom S.I."/>
            <person name="Kim Y.M."/>
            <person name="Seo E."/>
            <person name="Kim K.T."/>
            <person name="Kim M.S."/>
            <person name="Lee J.M."/>
            <person name="Cheong K."/>
            <person name="Shin H.S."/>
            <person name="Kim S.B."/>
            <person name="Han K."/>
            <person name="Lee J."/>
            <person name="Park M."/>
            <person name="Lee H.A."/>
            <person name="Lee H.Y."/>
            <person name="Lee Y."/>
            <person name="Oh S."/>
            <person name="Lee J.H."/>
            <person name="Choi E."/>
            <person name="Choi E."/>
            <person name="Lee S.E."/>
            <person name="Jeon J."/>
            <person name="Kim H."/>
            <person name="Choi G."/>
            <person name="Song H."/>
            <person name="Lee J."/>
            <person name="Lee S.C."/>
            <person name="Kwon J.K."/>
            <person name="Lee H.Y."/>
            <person name="Koo N."/>
            <person name="Hong Y."/>
            <person name="Kim R.W."/>
            <person name="Kang W.H."/>
            <person name="Huh J.H."/>
            <person name="Kang B.C."/>
            <person name="Yang T.J."/>
            <person name="Lee Y.H."/>
            <person name="Bennetzen J.L."/>
            <person name="Choi D."/>
        </authorList>
    </citation>
    <scope>NUCLEOTIDE SEQUENCE [LARGE SCALE GENOMIC DNA]</scope>
    <source>
        <strain evidence="12">cv. PBC81</strain>
    </source>
</reference>
<dbReference type="SUPFAM" id="SSF52058">
    <property type="entry name" value="L domain-like"/>
    <property type="match status" value="1"/>
</dbReference>
<accession>A0A2G2VRV0</accession>
<evidence type="ECO:0000256" key="5">
    <source>
        <dbReference type="ARBA" id="ARBA00022692"/>
    </source>
</evidence>
<keyword evidence="4" id="KW-0433">Leucine-rich repeat</keyword>
<keyword evidence="7" id="KW-1133">Transmembrane helix</keyword>
<dbReference type="EMBL" id="MLFT02000010">
    <property type="protein sequence ID" value="PHT35700.1"/>
    <property type="molecule type" value="Genomic_DNA"/>
</dbReference>
<keyword evidence="6" id="KW-0677">Repeat</keyword>
<dbReference type="PANTHER" id="PTHR27004">
    <property type="entry name" value="RECEPTOR-LIKE PROTEIN 12 ISOFORM X1"/>
    <property type="match status" value="1"/>
</dbReference>